<gene>
    <name evidence="1" type="ORF">PUN28_013491</name>
</gene>
<dbReference type="Proteomes" id="UP001430953">
    <property type="component" value="Unassembled WGS sequence"/>
</dbReference>
<dbReference type="AlphaFoldDB" id="A0AAW2F7E1"/>
<keyword evidence="2" id="KW-1185">Reference proteome</keyword>
<protein>
    <submittedName>
        <fullName evidence="1">Uncharacterized protein</fullName>
    </submittedName>
</protein>
<reference evidence="1 2" key="1">
    <citation type="submission" date="2023-03" db="EMBL/GenBank/DDBJ databases">
        <title>High recombination rates correlate with genetic variation in Cardiocondyla obscurior ants.</title>
        <authorList>
            <person name="Errbii M."/>
        </authorList>
    </citation>
    <scope>NUCLEOTIDE SEQUENCE [LARGE SCALE GENOMIC DNA]</scope>
    <source>
        <strain evidence="1">Alpha-2009</strain>
        <tissue evidence="1">Whole body</tissue>
    </source>
</reference>
<name>A0AAW2F7E1_9HYME</name>
<accession>A0AAW2F7E1</accession>
<proteinExistence type="predicted"/>
<comment type="caution">
    <text evidence="1">The sequence shown here is derived from an EMBL/GenBank/DDBJ whole genome shotgun (WGS) entry which is preliminary data.</text>
</comment>
<evidence type="ECO:0000313" key="1">
    <source>
        <dbReference type="EMBL" id="KAL0109887.1"/>
    </source>
</evidence>
<evidence type="ECO:0000313" key="2">
    <source>
        <dbReference type="Proteomes" id="UP001430953"/>
    </source>
</evidence>
<sequence>MDRRSNYGDKPLVCHVWHVRNAPQLELTNVSFLLIAPGSGVPRKRISHSEPSGLELILRWILNCKQFIDNCMNIFLSVKSSPKD</sequence>
<dbReference type="EMBL" id="JADYXP020000014">
    <property type="protein sequence ID" value="KAL0109887.1"/>
    <property type="molecule type" value="Genomic_DNA"/>
</dbReference>
<organism evidence="1 2">
    <name type="scientific">Cardiocondyla obscurior</name>
    <dbReference type="NCBI Taxonomy" id="286306"/>
    <lineage>
        <taxon>Eukaryota</taxon>
        <taxon>Metazoa</taxon>
        <taxon>Ecdysozoa</taxon>
        <taxon>Arthropoda</taxon>
        <taxon>Hexapoda</taxon>
        <taxon>Insecta</taxon>
        <taxon>Pterygota</taxon>
        <taxon>Neoptera</taxon>
        <taxon>Endopterygota</taxon>
        <taxon>Hymenoptera</taxon>
        <taxon>Apocrita</taxon>
        <taxon>Aculeata</taxon>
        <taxon>Formicoidea</taxon>
        <taxon>Formicidae</taxon>
        <taxon>Myrmicinae</taxon>
        <taxon>Cardiocondyla</taxon>
    </lineage>
</organism>